<comment type="similarity">
    <text evidence="2 7">Belongs to the COA3 family.</text>
</comment>
<dbReference type="OrthoDB" id="10018333at2759"/>
<evidence type="ECO:0000313" key="10">
    <source>
        <dbReference type="Proteomes" id="UP001142055"/>
    </source>
</evidence>
<accession>A0A9Q0MEZ7</accession>
<gene>
    <name evidence="9" type="ORF">RDWZM_003109</name>
</gene>
<keyword evidence="10" id="KW-1185">Reference proteome</keyword>
<feature type="transmembrane region" description="Helical" evidence="7">
    <location>
        <begin position="39"/>
        <end position="59"/>
    </location>
</feature>
<comment type="subcellular location">
    <subcellularLocation>
        <location evidence="1">Mitochondrion membrane</location>
        <topology evidence="1">Single-pass membrane protein</topology>
    </subcellularLocation>
</comment>
<evidence type="ECO:0000256" key="4">
    <source>
        <dbReference type="ARBA" id="ARBA00022989"/>
    </source>
</evidence>
<organism evidence="9 10">
    <name type="scientific">Blomia tropicalis</name>
    <name type="common">Mite</name>
    <dbReference type="NCBI Taxonomy" id="40697"/>
    <lineage>
        <taxon>Eukaryota</taxon>
        <taxon>Metazoa</taxon>
        <taxon>Ecdysozoa</taxon>
        <taxon>Arthropoda</taxon>
        <taxon>Chelicerata</taxon>
        <taxon>Arachnida</taxon>
        <taxon>Acari</taxon>
        <taxon>Acariformes</taxon>
        <taxon>Sarcoptiformes</taxon>
        <taxon>Astigmata</taxon>
        <taxon>Glycyphagoidea</taxon>
        <taxon>Echimyopodidae</taxon>
        <taxon>Blomia</taxon>
    </lineage>
</organism>
<evidence type="ECO:0000256" key="7">
    <source>
        <dbReference type="RuleBase" id="RU367056"/>
    </source>
</evidence>
<evidence type="ECO:0000256" key="6">
    <source>
        <dbReference type="ARBA" id="ARBA00023136"/>
    </source>
</evidence>
<dbReference type="GO" id="GO:0005743">
    <property type="term" value="C:mitochondrial inner membrane"/>
    <property type="evidence" value="ECO:0007669"/>
    <property type="project" value="UniProtKB-UniRule"/>
</dbReference>
<dbReference type="Pfam" id="PF09813">
    <property type="entry name" value="Coa3_cc"/>
    <property type="match status" value="1"/>
</dbReference>
<dbReference type="GO" id="GO:0033617">
    <property type="term" value="P:mitochondrial respiratory chain complex IV assembly"/>
    <property type="evidence" value="ECO:0007669"/>
    <property type="project" value="UniProtKB-UniRule"/>
</dbReference>
<evidence type="ECO:0000313" key="9">
    <source>
        <dbReference type="EMBL" id="KAJ6224564.1"/>
    </source>
</evidence>
<name>A0A9Q0MEZ7_BLOTA</name>
<keyword evidence="4 7" id="KW-1133">Transmembrane helix</keyword>
<evidence type="ECO:0000256" key="3">
    <source>
        <dbReference type="ARBA" id="ARBA00022692"/>
    </source>
</evidence>
<sequence>MSSKPAINEDVQQTFIRKAQKREQEKFNKVNMIRARNRFSGLFMAAVVGSIYAYTLLAVKQEKFLDELDEPETPNK</sequence>
<comment type="subunit">
    <text evidence="7">Component of 250-400 kDa complexes called cytochrome oxidase assembly intermediates or COA complexes.</text>
</comment>
<keyword evidence="3 7" id="KW-0812">Transmembrane</keyword>
<reference evidence="9" key="1">
    <citation type="submission" date="2022-12" db="EMBL/GenBank/DDBJ databases">
        <title>Genome assemblies of Blomia tropicalis.</title>
        <authorList>
            <person name="Cui Y."/>
        </authorList>
    </citation>
    <scope>NUCLEOTIDE SEQUENCE</scope>
    <source>
        <tissue evidence="9">Adult mites</tissue>
    </source>
</reference>
<keyword evidence="6 7" id="KW-0472">Membrane</keyword>
<keyword evidence="5 7" id="KW-0496">Mitochondrion</keyword>
<feature type="domain" description="Cytochrome c oxidase assembly factor 3 mitochondrial coiled-coil" evidence="8">
    <location>
        <begin position="24"/>
        <end position="71"/>
    </location>
</feature>
<keyword evidence="7" id="KW-0999">Mitochondrion inner membrane</keyword>
<comment type="function">
    <text evidence="7">Required for assembly of cytochrome c oxidase (complex IV).</text>
</comment>
<dbReference type="InterPro" id="IPR018628">
    <property type="entry name" value="Coa3_CC"/>
</dbReference>
<evidence type="ECO:0000259" key="8">
    <source>
        <dbReference type="Pfam" id="PF09813"/>
    </source>
</evidence>
<evidence type="ECO:0000256" key="1">
    <source>
        <dbReference type="ARBA" id="ARBA00004304"/>
    </source>
</evidence>
<dbReference type="PANTHER" id="PTHR15642:SF3">
    <property type="entry name" value="CYTOCHROME C OXIDASE ASSEMBLY FACTOR 3 HOMOLOG, MITOCHONDRIAL"/>
    <property type="match status" value="1"/>
</dbReference>
<evidence type="ECO:0000256" key="2">
    <source>
        <dbReference type="ARBA" id="ARBA00007035"/>
    </source>
</evidence>
<comment type="caution">
    <text evidence="9">The sequence shown here is derived from an EMBL/GenBank/DDBJ whole genome shotgun (WGS) entry which is preliminary data.</text>
</comment>
<dbReference type="OMA" id="IYFYTIM"/>
<dbReference type="EMBL" id="JAPWDV010000001">
    <property type="protein sequence ID" value="KAJ6224564.1"/>
    <property type="molecule type" value="Genomic_DNA"/>
</dbReference>
<dbReference type="AlphaFoldDB" id="A0A9Q0MEZ7"/>
<protein>
    <recommendedName>
        <fullName evidence="7">Cytochrome c oxidase assembly factor 3</fullName>
    </recommendedName>
</protein>
<dbReference type="InterPro" id="IPR041752">
    <property type="entry name" value="Coa3"/>
</dbReference>
<dbReference type="PANTHER" id="PTHR15642">
    <property type="entry name" value="CYTOCHROME C OXIDASE ASSEMBLY FACTOR 3, MITOCHONDRIAL"/>
    <property type="match status" value="1"/>
</dbReference>
<proteinExistence type="inferred from homology"/>
<evidence type="ECO:0000256" key="5">
    <source>
        <dbReference type="ARBA" id="ARBA00023128"/>
    </source>
</evidence>
<dbReference type="Proteomes" id="UP001142055">
    <property type="component" value="Chromosome 1"/>
</dbReference>